<comment type="caution">
    <text evidence="1">The sequence shown here is derived from an EMBL/GenBank/DDBJ whole genome shotgun (WGS) entry which is preliminary data.</text>
</comment>
<protein>
    <recommendedName>
        <fullName evidence="3">Helix-turn-helix domain-containing protein</fullName>
    </recommendedName>
</protein>
<evidence type="ECO:0000313" key="2">
    <source>
        <dbReference type="Proteomes" id="UP000075655"/>
    </source>
</evidence>
<dbReference type="Proteomes" id="UP000075655">
    <property type="component" value="Unassembled WGS sequence"/>
</dbReference>
<evidence type="ECO:0000313" key="1">
    <source>
        <dbReference type="EMBL" id="KXV17124.1"/>
    </source>
</evidence>
<reference evidence="1 2" key="1">
    <citation type="submission" date="2015-06" db="EMBL/GenBank/DDBJ databases">
        <title>Improved classification and identification of acetic acid bacteria using matrix-assisted laser desorption/ionization time-of-flight mass spectrometry; Gluconobacter nephelii and Gluconobacter uchimurae are later heterotypic synonyms of Gluconobacter japonicus and Gluconobacter oxydans, respectively.</title>
        <authorList>
            <person name="Li L."/>
            <person name="Cleenwerck I."/>
            <person name="De Vuyst L."/>
            <person name="Vandamme P."/>
        </authorList>
    </citation>
    <scope>NUCLEOTIDE SEQUENCE [LARGE SCALE GENOMIC DNA]</scope>
    <source>
        <strain evidence="1 2">LMG 1676</strain>
    </source>
</reference>
<proteinExistence type="predicted"/>
<organism evidence="1 2">
    <name type="scientific">Gluconobacter oxydans</name>
    <name type="common">Gluconobacter suboxydans</name>
    <dbReference type="NCBI Taxonomy" id="442"/>
    <lineage>
        <taxon>Bacteria</taxon>
        <taxon>Pseudomonadati</taxon>
        <taxon>Pseudomonadota</taxon>
        <taxon>Alphaproteobacteria</taxon>
        <taxon>Acetobacterales</taxon>
        <taxon>Acetobacteraceae</taxon>
        <taxon>Gluconobacter</taxon>
    </lineage>
</organism>
<dbReference type="EMBL" id="LHZG01000180">
    <property type="protein sequence ID" value="KXV17124.1"/>
    <property type="molecule type" value="Genomic_DNA"/>
</dbReference>
<dbReference type="AlphaFoldDB" id="A0A149RRU8"/>
<name>A0A149RRU8_GLUOY</name>
<sequence length="79" mass="9148">MSETITPRCLPIRAAAEYLGIKESLFRERVAPEIASFTIGTRRLWDRKMLDRWLDRQSGIERTAAETRPRSALDELLNT</sequence>
<dbReference type="RefSeq" id="WP_062502256.1">
    <property type="nucleotide sequence ID" value="NZ_LHZG01000180.1"/>
</dbReference>
<accession>A0A149RRU8</accession>
<dbReference type="PATRIC" id="fig|442.8.peg.1154"/>
<gene>
    <name evidence="1" type="ORF">AD934_12705</name>
</gene>
<evidence type="ECO:0008006" key="3">
    <source>
        <dbReference type="Google" id="ProtNLM"/>
    </source>
</evidence>